<keyword evidence="2" id="KW-1185">Reference proteome</keyword>
<name>A0A9Q3CYW6_9BASI</name>
<accession>A0A9Q3CYW6</accession>
<reference evidence="1" key="1">
    <citation type="submission" date="2021-03" db="EMBL/GenBank/DDBJ databases">
        <title>Draft genome sequence of rust myrtle Austropuccinia psidii MF-1, a brazilian biotype.</title>
        <authorList>
            <person name="Quecine M.C."/>
            <person name="Pachon D.M.R."/>
            <person name="Bonatelli M.L."/>
            <person name="Correr F.H."/>
            <person name="Franceschini L.M."/>
            <person name="Leite T.F."/>
            <person name="Margarido G.R.A."/>
            <person name="Almeida C.A."/>
            <person name="Ferrarezi J.A."/>
            <person name="Labate C.A."/>
        </authorList>
    </citation>
    <scope>NUCLEOTIDE SEQUENCE</scope>
    <source>
        <strain evidence="1">MF-1</strain>
    </source>
</reference>
<dbReference type="OrthoDB" id="300709at2759"/>
<evidence type="ECO:0000313" key="2">
    <source>
        <dbReference type="Proteomes" id="UP000765509"/>
    </source>
</evidence>
<evidence type="ECO:0000313" key="1">
    <source>
        <dbReference type="EMBL" id="MBW0491353.1"/>
    </source>
</evidence>
<proteinExistence type="predicted"/>
<organism evidence="1 2">
    <name type="scientific">Austropuccinia psidii MF-1</name>
    <dbReference type="NCBI Taxonomy" id="1389203"/>
    <lineage>
        <taxon>Eukaryota</taxon>
        <taxon>Fungi</taxon>
        <taxon>Dikarya</taxon>
        <taxon>Basidiomycota</taxon>
        <taxon>Pucciniomycotina</taxon>
        <taxon>Pucciniomycetes</taxon>
        <taxon>Pucciniales</taxon>
        <taxon>Sphaerophragmiaceae</taxon>
        <taxon>Austropuccinia</taxon>
    </lineage>
</organism>
<comment type="caution">
    <text evidence="1">The sequence shown here is derived from an EMBL/GenBank/DDBJ whole genome shotgun (WGS) entry which is preliminary data.</text>
</comment>
<dbReference type="Proteomes" id="UP000765509">
    <property type="component" value="Unassembled WGS sequence"/>
</dbReference>
<dbReference type="EMBL" id="AVOT02011044">
    <property type="protein sequence ID" value="MBW0491353.1"/>
    <property type="molecule type" value="Genomic_DNA"/>
</dbReference>
<dbReference type="AlphaFoldDB" id="A0A9Q3CYW6"/>
<gene>
    <name evidence="1" type="ORF">O181_031068</name>
</gene>
<protein>
    <submittedName>
        <fullName evidence="1">Uncharacterized protein</fullName>
    </submittedName>
</protein>
<sequence length="145" mass="15976">MNIPIIILDSSESPAIFVTNNTKYMVVLPSFPSSEQDLLAIDTPKGEDLILGFDFHNNLNPYIDLRKGLITFNPDHKNYHDPSKSLSNDFPSADTCAALVGDSRTLFGCILQGKTENLPPHYACGHHIKMEQSLPSVGVIYSLSN</sequence>